<gene>
    <name evidence="1" type="ORF">LGH70_22625</name>
</gene>
<keyword evidence="2" id="KW-1185">Reference proteome</keyword>
<organism evidence="1 2">
    <name type="scientific">Hymenobacter nitidus</name>
    <dbReference type="NCBI Taxonomy" id="2880929"/>
    <lineage>
        <taxon>Bacteria</taxon>
        <taxon>Pseudomonadati</taxon>
        <taxon>Bacteroidota</taxon>
        <taxon>Cytophagia</taxon>
        <taxon>Cytophagales</taxon>
        <taxon>Hymenobacteraceae</taxon>
        <taxon>Hymenobacter</taxon>
    </lineage>
</organism>
<evidence type="ECO:0000313" key="1">
    <source>
        <dbReference type="EMBL" id="MCB2380405.1"/>
    </source>
</evidence>
<evidence type="ECO:0008006" key="3">
    <source>
        <dbReference type="Google" id="ProtNLM"/>
    </source>
</evidence>
<dbReference type="Proteomes" id="UP001165297">
    <property type="component" value="Unassembled WGS sequence"/>
</dbReference>
<accession>A0ABS8AMH2</accession>
<name>A0ABS8AMH2_9BACT</name>
<evidence type="ECO:0000313" key="2">
    <source>
        <dbReference type="Proteomes" id="UP001165297"/>
    </source>
</evidence>
<dbReference type="EMBL" id="JAJADQ010000017">
    <property type="protein sequence ID" value="MCB2380405.1"/>
    <property type="molecule type" value="Genomic_DNA"/>
</dbReference>
<comment type="caution">
    <text evidence="1">The sequence shown here is derived from an EMBL/GenBank/DDBJ whole genome shotgun (WGS) entry which is preliminary data.</text>
</comment>
<proteinExistence type="predicted"/>
<sequence length="73" mass="8031">MSTNSLPLMTVEELWQYPGCAAYSRPEAEGIIQSLSQFAQLAYTVHADSNLTLPPAEIVEKVQNAHQVLADDQ</sequence>
<reference evidence="1" key="1">
    <citation type="submission" date="2021-10" db="EMBL/GenBank/DDBJ databases">
        <authorList>
            <person name="Dean J.D."/>
            <person name="Kim M.K."/>
            <person name="Newey C.N."/>
            <person name="Stoker T.S."/>
            <person name="Thompson D.W."/>
            <person name="Grose J.H."/>
        </authorList>
    </citation>
    <scope>NUCLEOTIDE SEQUENCE</scope>
    <source>
        <strain evidence="1">BT635</strain>
    </source>
</reference>
<protein>
    <recommendedName>
        <fullName evidence="3">Type II toxin-antitoxin system HicB family antitoxin</fullName>
    </recommendedName>
</protein>